<sequence length="315" mass="34858">MFERLPLTALRAFEAAARLRSFKRAAAELHVTPTAISHQVRLLEHELGVRLFVRLPRRVEPTAQGRQLQERLSSAFLDVADTLAALRATPDTGALTVTTTHSFAALWLVPRLRRFRAAHPDVQVRVEGRPEVVDLHVERGIDVAIRYGTGAAPGLHEAWTLAETFGVYGAPSVVATAARRAPARISVTWQDSTLYEDGWRQWCERAGVDWLHRKAALLEYKEEHYALQAAIAGEGLVLASSVMVAGSVCAGLLRPFRGDVCVDGSRYRALCLPGRERHPSVKAFLDWLQTEPTRDETAEVRGTRETVFASPTANI</sequence>
<dbReference type="Proteomes" id="UP001595886">
    <property type="component" value="Unassembled WGS sequence"/>
</dbReference>
<dbReference type="InterPro" id="IPR036388">
    <property type="entry name" value="WH-like_DNA-bd_sf"/>
</dbReference>
<name>A0ABV9QTA2_9GAMM</name>
<evidence type="ECO:0000256" key="4">
    <source>
        <dbReference type="ARBA" id="ARBA00023163"/>
    </source>
</evidence>
<dbReference type="PANTHER" id="PTHR30537:SF26">
    <property type="entry name" value="GLYCINE CLEAVAGE SYSTEM TRANSCRIPTIONAL ACTIVATOR"/>
    <property type="match status" value="1"/>
</dbReference>
<dbReference type="Gene3D" id="3.40.190.10">
    <property type="entry name" value="Periplasmic binding protein-like II"/>
    <property type="match status" value="2"/>
</dbReference>
<organism evidence="6 7">
    <name type="scientific">Dokdonella ginsengisoli</name>
    <dbReference type="NCBI Taxonomy" id="363846"/>
    <lineage>
        <taxon>Bacteria</taxon>
        <taxon>Pseudomonadati</taxon>
        <taxon>Pseudomonadota</taxon>
        <taxon>Gammaproteobacteria</taxon>
        <taxon>Lysobacterales</taxon>
        <taxon>Rhodanobacteraceae</taxon>
        <taxon>Dokdonella</taxon>
    </lineage>
</organism>
<comment type="similarity">
    <text evidence="1">Belongs to the LysR transcriptional regulatory family.</text>
</comment>
<gene>
    <name evidence="6" type="ORF">ACFO6Q_05970</name>
</gene>
<dbReference type="Pfam" id="PF00126">
    <property type="entry name" value="HTH_1"/>
    <property type="match status" value="1"/>
</dbReference>
<dbReference type="RefSeq" id="WP_380019656.1">
    <property type="nucleotide sequence ID" value="NZ_JBHSHD010000005.1"/>
</dbReference>
<dbReference type="InterPro" id="IPR000847">
    <property type="entry name" value="LysR_HTH_N"/>
</dbReference>
<feature type="domain" description="HTH lysR-type" evidence="5">
    <location>
        <begin position="5"/>
        <end position="62"/>
    </location>
</feature>
<evidence type="ECO:0000313" key="6">
    <source>
        <dbReference type="EMBL" id="MFC4819860.1"/>
    </source>
</evidence>
<reference evidence="7" key="1">
    <citation type="journal article" date="2019" name="Int. J. Syst. Evol. Microbiol.">
        <title>The Global Catalogue of Microorganisms (GCM) 10K type strain sequencing project: providing services to taxonomists for standard genome sequencing and annotation.</title>
        <authorList>
            <consortium name="The Broad Institute Genomics Platform"/>
            <consortium name="The Broad Institute Genome Sequencing Center for Infectious Disease"/>
            <person name="Wu L."/>
            <person name="Ma J."/>
        </authorList>
    </citation>
    <scope>NUCLEOTIDE SEQUENCE [LARGE SCALE GENOMIC DNA]</scope>
    <source>
        <strain evidence="7">CCUG 30340</strain>
    </source>
</reference>
<proteinExistence type="inferred from homology"/>
<keyword evidence="7" id="KW-1185">Reference proteome</keyword>
<keyword evidence="2" id="KW-0805">Transcription regulation</keyword>
<accession>A0ABV9QTA2</accession>
<dbReference type="Pfam" id="PF03466">
    <property type="entry name" value="LysR_substrate"/>
    <property type="match status" value="1"/>
</dbReference>
<evidence type="ECO:0000256" key="2">
    <source>
        <dbReference type="ARBA" id="ARBA00023015"/>
    </source>
</evidence>
<protein>
    <submittedName>
        <fullName evidence="6">LysR substrate-binding domain-containing protein</fullName>
    </submittedName>
</protein>
<evidence type="ECO:0000259" key="5">
    <source>
        <dbReference type="PROSITE" id="PS50931"/>
    </source>
</evidence>
<evidence type="ECO:0000313" key="7">
    <source>
        <dbReference type="Proteomes" id="UP001595886"/>
    </source>
</evidence>
<comment type="caution">
    <text evidence="6">The sequence shown here is derived from an EMBL/GenBank/DDBJ whole genome shotgun (WGS) entry which is preliminary data.</text>
</comment>
<keyword evidence="3" id="KW-0238">DNA-binding</keyword>
<dbReference type="InterPro" id="IPR058163">
    <property type="entry name" value="LysR-type_TF_proteobact-type"/>
</dbReference>
<dbReference type="InterPro" id="IPR005119">
    <property type="entry name" value="LysR_subst-bd"/>
</dbReference>
<dbReference type="PANTHER" id="PTHR30537">
    <property type="entry name" value="HTH-TYPE TRANSCRIPTIONAL REGULATOR"/>
    <property type="match status" value="1"/>
</dbReference>
<evidence type="ECO:0000256" key="3">
    <source>
        <dbReference type="ARBA" id="ARBA00023125"/>
    </source>
</evidence>
<keyword evidence="4" id="KW-0804">Transcription</keyword>
<dbReference type="PRINTS" id="PR00039">
    <property type="entry name" value="HTHLYSR"/>
</dbReference>
<dbReference type="PROSITE" id="PS50931">
    <property type="entry name" value="HTH_LYSR"/>
    <property type="match status" value="1"/>
</dbReference>
<dbReference type="SUPFAM" id="SSF53850">
    <property type="entry name" value="Periplasmic binding protein-like II"/>
    <property type="match status" value="1"/>
</dbReference>
<dbReference type="EMBL" id="JBHSHD010000005">
    <property type="protein sequence ID" value="MFC4819860.1"/>
    <property type="molecule type" value="Genomic_DNA"/>
</dbReference>
<dbReference type="InterPro" id="IPR036390">
    <property type="entry name" value="WH_DNA-bd_sf"/>
</dbReference>
<dbReference type="SUPFAM" id="SSF46785">
    <property type="entry name" value="Winged helix' DNA-binding domain"/>
    <property type="match status" value="1"/>
</dbReference>
<dbReference type="Gene3D" id="1.10.10.10">
    <property type="entry name" value="Winged helix-like DNA-binding domain superfamily/Winged helix DNA-binding domain"/>
    <property type="match status" value="1"/>
</dbReference>
<evidence type="ECO:0000256" key="1">
    <source>
        <dbReference type="ARBA" id="ARBA00009437"/>
    </source>
</evidence>